<dbReference type="AlphaFoldDB" id="A0A1H7ZUA9"/>
<proteinExistence type="predicted"/>
<organism evidence="2 3">
    <name type="scientific">Roseovarius tolerans</name>
    <dbReference type="NCBI Taxonomy" id="74031"/>
    <lineage>
        <taxon>Bacteria</taxon>
        <taxon>Pseudomonadati</taxon>
        <taxon>Pseudomonadota</taxon>
        <taxon>Alphaproteobacteria</taxon>
        <taxon>Rhodobacterales</taxon>
        <taxon>Roseobacteraceae</taxon>
        <taxon>Roseovarius</taxon>
    </lineage>
</organism>
<sequence length="114" mass="12647">MTDVHQAFNSRVKALDRKRARSGYGYVGKVRSDGLTVFKPKRRMPGLPIRGLLYMVLGFVFFKGVVLAHLGGVTYEERVAQLAEGSLIQQAGAAVMQPDPLTRIMARYLAPVLR</sequence>
<evidence type="ECO:0000313" key="2">
    <source>
        <dbReference type="EMBL" id="SEM61866.1"/>
    </source>
</evidence>
<dbReference type="EMBL" id="FOBO01000006">
    <property type="protein sequence ID" value="SEM61866.1"/>
    <property type="molecule type" value="Genomic_DNA"/>
</dbReference>
<gene>
    <name evidence="2" type="ORF">SAMN04488077_106115</name>
</gene>
<name>A0A1H7ZUA9_9RHOB</name>
<keyword evidence="1" id="KW-0812">Transmembrane</keyword>
<evidence type="ECO:0000256" key="1">
    <source>
        <dbReference type="SAM" id="Phobius"/>
    </source>
</evidence>
<dbReference type="Proteomes" id="UP000182160">
    <property type="component" value="Unassembled WGS sequence"/>
</dbReference>
<feature type="transmembrane region" description="Helical" evidence="1">
    <location>
        <begin position="51"/>
        <end position="70"/>
    </location>
</feature>
<keyword evidence="1" id="KW-0472">Membrane</keyword>
<accession>A0A1H7ZUA9</accession>
<keyword evidence="1" id="KW-1133">Transmembrane helix</keyword>
<evidence type="ECO:0000313" key="3">
    <source>
        <dbReference type="Proteomes" id="UP000182160"/>
    </source>
</evidence>
<reference evidence="2 3" key="1">
    <citation type="submission" date="2016-10" db="EMBL/GenBank/DDBJ databases">
        <authorList>
            <person name="de Groot N.N."/>
        </authorList>
    </citation>
    <scope>NUCLEOTIDE SEQUENCE [LARGE SCALE GENOMIC DNA]</scope>
    <source>
        <strain evidence="2 3">DSM 11457</strain>
    </source>
</reference>
<dbReference type="RefSeq" id="WP_074785706.1">
    <property type="nucleotide sequence ID" value="NZ_FOBO01000006.1"/>
</dbReference>
<protein>
    <submittedName>
        <fullName evidence="2">Uncharacterized protein</fullName>
    </submittedName>
</protein>